<dbReference type="STRING" id="1799789.AX660_13810"/>
<dbReference type="PIRSF" id="PIRSF004649">
    <property type="entry name" value="MlaC"/>
    <property type="match status" value="1"/>
</dbReference>
<dbReference type="PANTHER" id="PTHR36573:SF1">
    <property type="entry name" value="INTERMEMBRANE PHOSPHOLIPID TRANSPORT SYSTEM BINDING PROTEIN MLAC"/>
    <property type="match status" value="1"/>
</dbReference>
<feature type="chain" id="PRO_5007469285" evidence="1">
    <location>
        <begin position="24"/>
        <end position="213"/>
    </location>
</feature>
<dbReference type="OrthoDB" id="9787053at2"/>
<comment type="caution">
    <text evidence="2">The sequence shown here is derived from an EMBL/GenBank/DDBJ whole genome shotgun (WGS) entry which is preliminary data.</text>
</comment>
<organism evidence="2 3">
    <name type="scientific">Paraglaciecola hydrolytica</name>
    <dbReference type="NCBI Taxonomy" id="1799789"/>
    <lineage>
        <taxon>Bacteria</taxon>
        <taxon>Pseudomonadati</taxon>
        <taxon>Pseudomonadota</taxon>
        <taxon>Gammaproteobacteria</taxon>
        <taxon>Alteromonadales</taxon>
        <taxon>Alteromonadaceae</taxon>
        <taxon>Paraglaciecola</taxon>
    </lineage>
</organism>
<dbReference type="Pfam" id="PF05494">
    <property type="entry name" value="MlaC"/>
    <property type="match status" value="1"/>
</dbReference>
<name>A0A136A1Z4_9ALTE</name>
<dbReference type="AlphaFoldDB" id="A0A136A1Z4"/>
<keyword evidence="3" id="KW-1185">Reference proteome</keyword>
<reference evidence="3" key="1">
    <citation type="submission" date="2016-02" db="EMBL/GenBank/DDBJ databases">
        <authorList>
            <person name="Schultz-Johansen M."/>
            <person name="Glaring M.A."/>
            <person name="Bech P.K."/>
            <person name="Stougaard P."/>
        </authorList>
    </citation>
    <scope>NUCLEOTIDE SEQUENCE [LARGE SCALE GENOMIC DNA]</scope>
    <source>
        <strain evidence="3">S66</strain>
    </source>
</reference>
<evidence type="ECO:0000313" key="3">
    <source>
        <dbReference type="Proteomes" id="UP000070299"/>
    </source>
</evidence>
<feature type="signal peptide" evidence="1">
    <location>
        <begin position="1"/>
        <end position="23"/>
    </location>
</feature>
<dbReference type="EMBL" id="LSNE01000005">
    <property type="protein sequence ID" value="KXI29217.1"/>
    <property type="molecule type" value="Genomic_DNA"/>
</dbReference>
<sequence length="213" mass="24272">MKKRILQAIFIGFAVLANGVSQAQEVNPYDLLEQVATKTFTRIKAEHTKIEANPELLRTVMEEELLPYVDYNFAALKVLGKHFRTVPKEKIPEFIKVFRSYLITTYALALSYYNGQEVVFQPSKDVEDENTVTVRAVVKEPGRPDINIAFKLRKSNKTDEWKAYDMVAEGISLLSSKQSEFESILRQDGIQAVIDAMNNTINRPINLQQDNKG</sequence>
<evidence type="ECO:0000256" key="1">
    <source>
        <dbReference type="SAM" id="SignalP"/>
    </source>
</evidence>
<evidence type="ECO:0000313" key="2">
    <source>
        <dbReference type="EMBL" id="KXI29217.1"/>
    </source>
</evidence>
<keyword evidence="1" id="KW-0732">Signal</keyword>
<dbReference type="InterPro" id="IPR008869">
    <property type="entry name" value="MlaC/ttg2D"/>
</dbReference>
<dbReference type="InterPro" id="IPR042245">
    <property type="entry name" value="Tgt2/MlaC_sf"/>
</dbReference>
<dbReference type="Gene3D" id="3.10.450.710">
    <property type="entry name" value="Tgt2/MlaC"/>
    <property type="match status" value="1"/>
</dbReference>
<gene>
    <name evidence="2" type="ORF">AX660_13810</name>
</gene>
<protein>
    <submittedName>
        <fullName evidence="2">Toluene tolerance protein</fullName>
    </submittedName>
</protein>
<dbReference type="RefSeq" id="WP_068376366.1">
    <property type="nucleotide sequence ID" value="NZ_LSNE01000005.1"/>
</dbReference>
<proteinExistence type="predicted"/>
<dbReference type="Proteomes" id="UP000070299">
    <property type="component" value="Unassembled WGS sequence"/>
</dbReference>
<dbReference type="PANTHER" id="PTHR36573">
    <property type="entry name" value="INTERMEMBRANE PHOSPHOLIPID TRANSPORT SYSTEM BINDING PROTEIN MLAC"/>
    <property type="match status" value="1"/>
</dbReference>
<accession>A0A136A1Z4</accession>